<dbReference type="AlphaFoldDB" id="A0A2K1DXB3"/>
<evidence type="ECO:0000313" key="2">
    <source>
        <dbReference type="EMBL" id="PNQ72667.1"/>
    </source>
</evidence>
<sequence>MKKVLILSVILLATSITYGQDKTNMYADNVSTLDATIKTLYQVISGDKGEERNWDLFKFLFHPDAKLIPTGRNQEGKYSARYMTPSDYIKSSGKWLVENGFHEVEINRTTDTFEQITQVFSTYESYHNKTDEKPFMRGINSIQLLNDGTRWWVINIYWKQETAENPIPETYLPKD</sequence>
<protein>
    <recommendedName>
        <fullName evidence="4">Nuclear transport factor 2 family protein</fullName>
    </recommendedName>
</protein>
<dbReference type="EMBL" id="POWF01000007">
    <property type="protein sequence ID" value="PNQ72667.1"/>
    <property type="molecule type" value="Genomic_DNA"/>
</dbReference>
<dbReference type="InterPro" id="IPR032710">
    <property type="entry name" value="NTF2-like_dom_sf"/>
</dbReference>
<feature type="chain" id="PRO_5014330139" description="Nuclear transport factor 2 family protein" evidence="1">
    <location>
        <begin position="20"/>
        <end position="175"/>
    </location>
</feature>
<evidence type="ECO:0000313" key="3">
    <source>
        <dbReference type="Proteomes" id="UP000236641"/>
    </source>
</evidence>
<keyword evidence="3" id="KW-1185">Reference proteome</keyword>
<proteinExistence type="predicted"/>
<reference evidence="2 3" key="1">
    <citation type="submission" date="2018-01" db="EMBL/GenBank/DDBJ databases">
        <title>The draft genome of Hanstruepera neustonica JCM19743.</title>
        <authorList>
            <person name="He R.-H."/>
            <person name="Du Z.-J."/>
        </authorList>
    </citation>
    <scope>NUCLEOTIDE SEQUENCE [LARGE SCALE GENOMIC DNA]</scope>
    <source>
        <strain evidence="2 3">JCM19743</strain>
    </source>
</reference>
<organism evidence="2 3">
    <name type="scientific">Hanstruepera neustonica</name>
    <dbReference type="NCBI Taxonomy" id="1445657"/>
    <lineage>
        <taxon>Bacteria</taxon>
        <taxon>Pseudomonadati</taxon>
        <taxon>Bacteroidota</taxon>
        <taxon>Flavobacteriia</taxon>
        <taxon>Flavobacteriales</taxon>
        <taxon>Flavobacteriaceae</taxon>
        <taxon>Hanstruepera</taxon>
    </lineage>
</organism>
<dbReference type="Proteomes" id="UP000236641">
    <property type="component" value="Unassembled WGS sequence"/>
</dbReference>
<evidence type="ECO:0000256" key="1">
    <source>
        <dbReference type="SAM" id="SignalP"/>
    </source>
</evidence>
<comment type="caution">
    <text evidence="2">The sequence shown here is derived from an EMBL/GenBank/DDBJ whole genome shotgun (WGS) entry which is preliminary data.</text>
</comment>
<dbReference type="Gene3D" id="3.10.450.50">
    <property type="match status" value="1"/>
</dbReference>
<name>A0A2K1DXB3_9FLAO</name>
<evidence type="ECO:0008006" key="4">
    <source>
        <dbReference type="Google" id="ProtNLM"/>
    </source>
</evidence>
<accession>A0A2K1DXB3</accession>
<keyword evidence="1" id="KW-0732">Signal</keyword>
<dbReference type="RefSeq" id="WP_103052546.1">
    <property type="nucleotide sequence ID" value="NZ_POWF01000007.1"/>
</dbReference>
<feature type="signal peptide" evidence="1">
    <location>
        <begin position="1"/>
        <end position="19"/>
    </location>
</feature>
<gene>
    <name evidence="2" type="ORF">C1T31_11005</name>
</gene>
<dbReference type="OrthoDB" id="8754772at2"/>
<dbReference type="SUPFAM" id="SSF54427">
    <property type="entry name" value="NTF2-like"/>
    <property type="match status" value="1"/>
</dbReference>